<dbReference type="KEGG" id="kvl:KVU_1395"/>
<feature type="transmembrane region" description="Helical" evidence="6">
    <location>
        <begin position="217"/>
        <end position="237"/>
    </location>
</feature>
<keyword evidence="2 6" id="KW-0812">Transmembrane</keyword>
<reference evidence="8 9" key="1">
    <citation type="journal article" date="2011" name="J. Bacteriol.">
        <title>Complete genome sequence of the industrial strain Ketogulonicigenium vulgare WSH-001.</title>
        <authorList>
            <person name="Liu L."/>
            <person name="Li Y."/>
            <person name="Zhang J."/>
            <person name="Zhou Z."/>
            <person name="Liu J."/>
            <person name="Li X."/>
            <person name="Zhou J."/>
            <person name="Du G."/>
            <person name="Wang L."/>
            <person name="Chen J."/>
        </authorList>
    </citation>
    <scope>NUCLEOTIDE SEQUENCE [LARGE SCALE GENOMIC DNA]</scope>
    <source>
        <strain evidence="8 9">WSH-001</strain>
    </source>
</reference>
<evidence type="ECO:0000256" key="2">
    <source>
        <dbReference type="ARBA" id="ARBA00022692"/>
    </source>
</evidence>
<accession>F9Y8R5</accession>
<evidence type="ECO:0000259" key="7">
    <source>
        <dbReference type="Pfam" id="PF13515"/>
    </source>
</evidence>
<evidence type="ECO:0000256" key="5">
    <source>
        <dbReference type="SAM" id="MobiDB-lite"/>
    </source>
</evidence>
<keyword evidence="4 6" id="KW-0472">Membrane</keyword>
<feature type="transmembrane region" description="Helical" evidence="6">
    <location>
        <begin position="166"/>
        <end position="184"/>
    </location>
</feature>
<evidence type="ECO:0000256" key="4">
    <source>
        <dbReference type="ARBA" id="ARBA00023136"/>
    </source>
</evidence>
<keyword evidence="9" id="KW-1185">Reference proteome</keyword>
<organism evidence="8 9">
    <name type="scientific">Ketogulonicigenium vulgare (strain WSH-001)</name>
    <dbReference type="NCBI Taxonomy" id="759362"/>
    <lineage>
        <taxon>Bacteria</taxon>
        <taxon>Pseudomonadati</taxon>
        <taxon>Pseudomonadota</taxon>
        <taxon>Alphaproteobacteria</taxon>
        <taxon>Rhodobacterales</taxon>
        <taxon>Roseobacteraceae</taxon>
        <taxon>Ketogulonicigenium</taxon>
    </lineage>
</organism>
<dbReference type="InterPro" id="IPR049453">
    <property type="entry name" value="Memb_transporter_dom"/>
</dbReference>
<dbReference type="Pfam" id="PF13515">
    <property type="entry name" value="FUSC_2"/>
    <property type="match status" value="1"/>
</dbReference>
<dbReference type="Proteomes" id="UP000000692">
    <property type="component" value="Chromosome"/>
</dbReference>
<feature type="domain" description="Integral membrane bound transporter" evidence="7">
    <location>
        <begin position="155"/>
        <end position="283"/>
    </location>
</feature>
<feature type="compositionally biased region" description="Basic and acidic residues" evidence="5">
    <location>
        <begin position="1"/>
        <end position="34"/>
    </location>
</feature>
<keyword evidence="3 6" id="KW-1133">Transmembrane helix</keyword>
<name>F9Y8R5_KETVW</name>
<dbReference type="InterPro" id="IPR007300">
    <property type="entry name" value="CidB/LrgB"/>
</dbReference>
<comment type="subcellular location">
    <subcellularLocation>
        <location evidence="1">Membrane</location>
        <topology evidence="1">Multi-pass membrane protein</topology>
    </subcellularLocation>
</comment>
<gene>
    <name evidence="8" type="ordered locus">KVU_1395</name>
</gene>
<dbReference type="AlphaFoldDB" id="F9Y8R5"/>
<dbReference type="Pfam" id="PF04172">
    <property type="entry name" value="LrgB"/>
    <property type="match status" value="1"/>
</dbReference>
<dbReference type="EMBL" id="CP002018">
    <property type="protein sequence ID" value="AEM41234.1"/>
    <property type="molecule type" value="Genomic_DNA"/>
</dbReference>
<feature type="region of interest" description="Disordered" evidence="5">
    <location>
        <begin position="1"/>
        <end position="36"/>
    </location>
</feature>
<dbReference type="eggNOG" id="COG1346">
    <property type="taxonomic scope" value="Bacteria"/>
</dbReference>
<dbReference type="OrthoDB" id="8791282at2"/>
<feature type="transmembrane region" description="Helical" evidence="6">
    <location>
        <begin position="191"/>
        <end position="211"/>
    </location>
</feature>
<dbReference type="PATRIC" id="fig|759362.5.peg.1445"/>
<evidence type="ECO:0000256" key="1">
    <source>
        <dbReference type="ARBA" id="ARBA00004141"/>
    </source>
</evidence>
<dbReference type="GO" id="GO:0016020">
    <property type="term" value="C:membrane"/>
    <property type="evidence" value="ECO:0007669"/>
    <property type="project" value="UniProtKB-SubCell"/>
</dbReference>
<feature type="transmembrane region" description="Helical" evidence="6">
    <location>
        <begin position="99"/>
        <end position="122"/>
    </location>
</feature>
<evidence type="ECO:0000256" key="3">
    <source>
        <dbReference type="ARBA" id="ARBA00022989"/>
    </source>
</evidence>
<dbReference type="eggNOG" id="COG4129">
    <property type="taxonomic scope" value="Bacteria"/>
</dbReference>
<proteinExistence type="predicted"/>
<evidence type="ECO:0000313" key="8">
    <source>
        <dbReference type="EMBL" id="AEM41234.1"/>
    </source>
</evidence>
<protein>
    <submittedName>
        <fullName evidence="8">Integral membrane protein</fullName>
    </submittedName>
</protein>
<evidence type="ECO:0000256" key="6">
    <source>
        <dbReference type="SAM" id="Phobius"/>
    </source>
</evidence>
<dbReference type="HOGENOM" id="CLU_046662_2_0_5"/>
<sequence length="465" mass="48138">MSDGGTRSDSHGTFECHSPDGSAREATDPRDRASHRFSNQIGGFPDLTAVFVVITEIVDTVLGGVILARFRIAIALAREPLFRLGTHGAGTNCRDRGGYVGLVMVLLGLLNVLAAPLVALLLGCTMKHTTRLSLSFNRIAAAGRDALASAVAGALAWLLASGLFGHTHPVFAIVTAIVCLAPGLPNHGRQAVGIMLGVAIGILMGELALLVPDSLMGAGALALLRMSGAVLCSILIASAFGLPAVVPIQAGVSAVLVLAMGPENAGWHRMQDVFVGAGVGLLFSQILLTPDPLRQVDGAMHNLLLRIGTALKTAASAVQNADPTKADTALGLIMQAQEDLVLLRDGADAARYAARWSLRGRLAAGPVTAAADQSEHDAIRICAAALLLGDALHEALRQGSRQPPGLASHLQMLGARASGKAGNDILPYRKGSPTIGLTDPAWLPLISPLDILNKMLPTTCVKSPP</sequence>
<evidence type="ECO:0000313" key="9">
    <source>
        <dbReference type="Proteomes" id="UP000000692"/>
    </source>
</evidence>